<dbReference type="EC" id="3.1.4.-" evidence="2"/>
<dbReference type="InterPro" id="IPR029052">
    <property type="entry name" value="Metallo-depent_PP-like"/>
</dbReference>
<evidence type="ECO:0000256" key="2">
    <source>
        <dbReference type="RuleBase" id="RU362039"/>
    </source>
</evidence>
<comment type="similarity">
    <text evidence="1 2">Belongs to the metallophosphoesterase superfamily. YfcE family.</text>
</comment>
<dbReference type="Gene3D" id="3.60.21.10">
    <property type="match status" value="1"/>
</dbReference>
<feature type="domain" description="Calcineurin-like phosphoesterase" evidence="3">
    <location>
        <begin position="18"/>
        <end position="169"/>
    </location>
</feature>
<proteinExistence type="inferred from homology"/>
<name>A0A6J4U8X0_9BACT</name>
<organism evidence="4">
    <name type="scientific">uncultured Thermomicrobiales bacterium</name>
    <dbReference type="NCBI Taxonomy" id="1645740"/>
    <lineage>
        <taxon>Bacteria</taxon>
        <taxon>Pseudomonadati</taxon>
        <taxon>Thermomicrobiota</taxon>
        <taxon>Thermomicrobia</taxon>
        <taxon>Thermomicrobiales</taxon>
        <taxon>environmental samples</taxon>
    </lineage>
</organism>
<accession>A0A6J4U8X0</accession>
<evidence type="ECO:0000256" key="1">
    <source>
        <dbReference type="ARBA" id="ARBA00008950"/>
    </source>
</evidence>
<dbReference type="PANTHER" id="PTHR11124">
    <property type="entry name" value="VACUOLAR SORTING PROTEIN VPS29"/>
    <property type="match status" value="1"/>
</dbReference>
<keyword evidence="2" id="KW-0479">Metal-binding</keyword>
<dbReference type="GO" id="GO:0016787">
    <property type="term" value="F:hydrolase activity"/>
    <property type="evidence" value="ECO:0007669"/>
    <property type="project" value="UniProtKB-UniRule"/>
</dbReference>
<protein>
    <recommendedName>
        <fullName evidence="2">Phosphoesterase</fullName>
        <ecNumber evidence="2">3.1.4.-</ecNumber>
    </recommendedName>
</protein>
<dbReference type="NCBIfam" id="TIGR00040">
    <property type="entry name" value="yfcE"/>
    <property type="match status" value="1"/>
</dbReference>
<gene>
    <name evidence="4" type="ORF">AVDCRST_MAG43-356</name>
</gene>
<evidence type="ECO:0000259" key="3">
    <source>
        <dbReference type="Pfam" id="PF12850"/>
    </source>
</evidence>
<dbReference type="GO" id="GO:0046872">
    <property type="term" value="F:metal ion binding"/>
    <property type="evidence" value="ECO:0007669"/>
    <property type="project" value="UniProtKB-KW"/>
</dbReference>
<comment type="cofactor">
    <cofactor evidence="2">
        <name>a divalent metal cation</name>
        <dbReference type="ChEBI" id="CHEBI:60240"/>
    </cofactor>
</comment>
<dbReference type="InterPro" id="IPR024654">
    <property type="entry name" value="Calcineurin-like_PHP_lpxH"/>
</dbReference>
<dbReference type="AlphaFoldDB" id="A0A6J4U8X0"/>
<dbReference type="SUPFAM" id="SSF56300">
    <property type="entry name" value="Metallo-dependent phosphatases"/>
    <property type="match status" value="1"/>
</dbReference>
<sequence length="191" mass="21361">MRESDIVTSQRTFGAPLTIGVIADTHIYPHSRRIIPIQVIRLFQRAKIDLLIHLGDVNTRFVLEELGEIAPLIAVPGNNDDDELQDMLPASVRFTVGRFRFGAIHGHGGRSAKQVVTDTFAGKVDCALFGHSHIPYMDQKRETVLFNPGSATDRRWHEHFGVGIISVEDIGIDPELILYTDPAHLENITFE</sequence>
<dbReference type="EMBL" id="CADCWI010000018">
    <property type="protein sequence ID" value="CAA9543516.1"/>
    <property type="molecule type" value="Genomic_DNA"/>
</dbReference>
<reference evidence="4" key="1">
    <citation type="submission" date="2020-02" db="EMBL/GenBank/DDBJ databases">
        <authorList>
            <person name="Meier V. D."/>
        </authorList>
    </citation>
    <scope>NUCLEOTIDE SEQUENCE</scope>
    <source>
        <strain evidence="4">AVDCRST_MAG43</strain>
    </source>
</reference>
<dbReference type="Pfam" id="PF12850">
    <property type="entry name" value="Metallophos_2"/>
    <property type="match status" value="1"/>
</dbReference>
<evidence type="ECO:0000313" key="4">
    <source>
        <dbReference type="EMBL" id="CAA9543516.1"/>
    </source>
</evidence>
<dbReference type="InterPro" id="IPR000979">
    <property type="entry name" value="Phosphodiesterase_MJ0936/Vps29"/>
</dbReference>